<dbReference type="HOGENOM" id="CLU_007337_3_0_1"/>
<proteinExistence type="predicted"/>
<sequence>MSNTARIDDLRDSLKFIQMIKNASLDDEHAQLDAETIYRLRNPPEETPQLDDPDLRLSLKILLATDNAAEETYTKVREVFRQEIPERNVLSYYRAKRQLEELTGVTSIVNDMCPATCAAYVGPYAHMESCPVCAEPQYDQAKLQASSGRIKSPRRQYHTIPVSLPIQANWRNPSTAEQMTHRE</sequence>
<evidence type="ECO:0000313" key="1">
    <source>
        <dbReference type="EMBL" id="KIJ13971.1"/>
    </source>
</evidence>
<organism evidence="1 2">
    <name type="scientific">Paxillus involutus ATCC 200175</name>
    <dbReference type="NCBI Taxonomy" id="664439"/>
    <lineage>
        <taxon>Eukaryota</taxon>
        <taxon>Fungi</taxon>
        <taxon>Dikarya</taxon>
        <taxon>Basidiomycota</taxon>
        <taxon>Agaricomycotina</taxon>
        <taxon>Agaricomycetes</taxon>
        <taxon>Agaricomycetidae</taxon>
        <taxon>Boletales</taxon>
        <taxon>Paxilineae</taxon>
        <taxon>Paxillaceae</taxon>
        <taxon>Paxillus</taxon>
    </lineage>
</organism>
<evidence type="ECO:0000313" key="2">
    <source>
        <dbReference type="Proteomes" id="UP000053647"/>
    </source>
</evidence>
<name>A0A0C9U3X2_PAXIN</name>
<keyword evidence="2" id="KW-1185">Reference proteome</keyword>
<dbReference type="EMBL" id="KN819347">
    <property type="protein sequence ID" value="KIJ13971.1"/>
    <property type="molecule type" value="Genomic_DNA"/>
</dbReference>
<dbReference type="Proteomes" id="UP000053647">
    <property type="component" value="Unassembled WGS sequence"/>
</dbReference>
<accession>A0A0C9U3X2</accession>
<feature type="non-terminal residue" evidence="1">
    <location>
        <position position="183"/>
    </location>
</feature>
<gene>
    <name evidence="1" type="ORF">PAXINDRAFT_80089</name>
</gene>
<protein>
    <submittedName>
        <fullName evidence="1">Uncharacterized protein</fullName>
    </submittedName>
</protein>
<reference evidence="2" key="2">
    <citation type="submission" date="2015-01" db="EMBL/GenBank/DDBJ databases">
        <title>Evolutionary Origins and Diversification of the Mycorrhizal Mutualists.</title>
        <authorList>
            <consortium name="DOE Joint Genome Institute"/>
            <consortium name="Mycorrhizal Genomics Consortium"/>
            <person name="Kohler A."/>
            <person name="Kuo A."/>
            <person name="Nagy L.G."/>
            <person name="Floudas D."/>
            <person name="Copeland A."/>
            <person name="Barry K.W."/>
            <person name="Cichocki N."/>
            <person name="Veneault-Fourrey C."/>
            <person name="LaButti K."/>
            <person name="Lindquist E.A."/>
            <person name="Lipzen A."/>
            <person name="Lundell T."/>
            <person name="Morin E."/>
            <person name="Murat C."/>
            <person name="Riley R."/>
            <person name="Ohm R."/>
            <person name="Sun H."/>
            <person name="Tunlid A."/>
            <person name="Henrissat B."/>
            <person name="Grigoriev I.V."/>
            <person name="Hibbett D.S."/>
            <person name="Martin F."/>
        </authorList>
    </citation>
    <scope>NUCLEOTIDE SEQUENCE [LARGE SCALE GENOMIC DNA]</scope>
    <source>
        <strain evidence="2">ATCC 200175</strain>
    </source>
</reference>
<dbReference type="OrthoDB" id="3261594at2759"/>
<reference evidence="1 2" key="1">
    <citation type="submission" date="2014-06" db="EMBL/GenBank/DDBJ databases">
        <authorList>
            <consortium name="DOE Joint Genome Institute"/>
            <person name="Kuo A."/>
            <person name="Kohler A."/>
            <person name="Nagy L.G."/>
            <person name="Floudas D."/>
            <person name="Copeland A."/>
            <person name="Barry K.W."/>
            <person name="Cichocki N."/>
            <person name="Veneault-Fourrey C."/>
            <person name="LaButti K."/>
            <person name="Lindquist E.A."/>
            <person name="Lipzen A."/>
            <person name="Lundell T."/>
            <person name="Morin E."/>
            <person name="Murat C."/>
            <person name="Sun H."/>
            <person name="Tunlid A."/>
            <person name="Henrissat B."/>
            <person name="Grigoriev I.V."/>
            <person name="Hibbett D.S."/>
            <person name="Martin F."/>
            <person name="Nordberg H.P."/>
            <person name="Cantor M.N."/>
            <person name="Hua S.X."/>
        </authorList>
    </citation>
    <scope>NUCLEOTIDE SEQUENCE [LARGE SCALE GENOMIC DNA]</scope>
    <source>
        <strain evidence="1 2">ATCC 200175</strain>
    </source>
</reference>
<dbReference type="AlphaFoldDB" id="A0A0C9U3X2"/>